<proteinExistence type="predicted"/>
<dbReference type="InterPro" id="IPR016186">
    <property type="entry name" value="C-type_lectin-like/link_sf"/>
</dbReference>
<evidence type="ECO:0000259" key="1">
    <source>
        <dbReference type="PROSITE" id="PS50041"/>
    </source>
</evidence>
<dbReference type="SUPFAM" id="SSF56436">
    <property type="entry name" value="C-type lectin-like"/>
    <property type="match status" value="1"/>
</dbReference>
<organism evidence="2 3">
    <name type="scientific">Clytia hemisphaerica</name>
    <dbReference type="NCBI Taxonomy" id="252671"/>
    <lineage>
        <taxon>Eukaryota</taxon>
        <taxon>Metazoa</taxon>
        <taxon>Cnidaria</taxon>
        <taxon>Hydrozoa</taxon>
        <taxon>Hydroidolina</taxon>
        <taxon>Leptothecata</taxon>
        <taxon>Obeliida</taxon>
        <taxon>Clytiidae</taxon>
        <taxon>Clytia</taxon>
    </lineage>
</organism>
<dbReference type="CDD" id="cd00037">
    <property type="entry name" value="CLECT"/>
    <property type="match status" value="1"/>
</dbReference>
<dbReference type="AlphaFoldDB" id="A0A7M5V5N3"/>
<evidence type="ECO:0000313" key="3">
    <source>
        <dbReference type="Proteomes" id="UP000594262"/>
    </source>
</evidence>
<name>A0A7M5V5N3_9CNID</name>
<dbReference type="InterPro" id="IPR016187">
    <property type="entry name" value="CTDL_fold"/>
</dbReference>
<protein>
    <recommendedName>
        <fullName evidence="1">C-type lectin domain-containing protein</fullName>
    </recommendedName>
</protein>
<evidence type="ECO:0000313" key="2">
    <source>
        <dbReference type="EnsemblMetazoa" id="CLYHEMP010237.1"/>
    </source>
</evidence>
<dbReference type="Gene3D" id="3.10.100.10">
    <property type="entry name" value="Mannose-Binding Protein A, subunit A"/>
    <property type="match status" value="1"/>
</dbReference>
<dbReference type="Pfam" id="PF00059">
    <property type="entry name" value="Lectin_C"/>
    <property type="match status" value="1"/>
</dbReference>
<dbReference type="EnsemblMetazoa" id="CLYHEMT010237.1">
    <property type="protein sequence ID" value="CLYHEMP010237.1"/>
    <property type="gene ID" value="CLYHEMG010237"/>
</dbReference>
<accession>A0A7M5V5N3</accession>
<reference evidence="2" key="1">
    <citation type="submission" date="2021-01" db="UniProtKB">
        <authorList>
            <consortium name="EnsemblMetazoa"/>
        </authorList>
    </citation>
    <scope>IDENTIFICATION</scope>
</reference>
<sequence>RGITLAWTGLNDHKDNTIDGTFEYLTGIDGFVPLSPLPSNSILKDCAALQVGNENKFEVRSCGGTTKIWSICKMNYFRLSIIFVPAEVPQRDESDGVLTELNWSDADQECKNKGGELMNICGMNSVILRRILRKRNIDTPVWIGMNYDTSKKKFFWRNAVSKFKRWCRGEPSLNPDPLAPNQCVAYIVGGKPRGRGTGKGCIRVEPCGTTIAPNKKMFVCQIKESTNNDLVNDTLNEVEK</sequence>
<feature type="domain" description="C-type lectin" evidence="1">
    <location>
        <begin position="102"/>
        <end position="201"/>
    </location>
</feature>
<dbReference type="PROSITE" id="PS50041">
    <property type="entry name" value="C_TYPE_LECTIN_2"/>
    <property type="match status" value="1"/>
</dbReference>
<dbReference type="Proteomes" id="UP000594262">
    <property type="component" value="Unplaced"/>
</dbReference>
<dbReference type="SMART" id="SM00034">
    <property type="entry name" value="CLECT"/>
    <property type="match status" value="1"/>
</dbReference>
<keyword evidence="3" id="KW-1185">Reference proteome</keyword>
<dbReference type="InterPro" id="IPR001304">
    <property type="entry name" value="C-type_lectin-like"/>
</dbReference>
<dbReference type="OrthoDB" id="6162106at2759"/>